<dbReference type="SMART" id="SM00861">
    <property type="entry name" value="Transket_pyr"/>
    <property type="match status" value="1"/>
</dbReference>
<comment type="caution">
    <text evidence="5">The sequence shown here is derived from an EMBL/GenBank/DDBJ whole genome shotgun (WGS) entry which is preliminary data.</text>
</comment>
<dbReference type="FunFam" id="3.40.50.970:FF:000001">
    <property type="entry name" value="Pyruvate dehydrogenase E1 beta subunit"/>
    <property type="match status" value="1"/>
</dbReference>
<evidence type="ECO:0000313" key="5">
    <source>
        <dbReference type="EMBL" id="HEF65229.1"/>
    </source>
</evidence>
<dbReference type="InterPro" id="IPR029061">
    <property type="entry name" value="THDP-binding"/>
</dbReference>
<dbReference type="PANTHER" id="PTHR43257">
    <property type="entry name" value="PYRUVATE DEHYDROGENASE E1 COMPONENT BETA SUBUNIT"/>
    <property type="match status" value="1"/>
</dbReference>
<dbReference type="InterPro" id="IPR033248">
    <property type="entry name" value="Transketolase_C"/>
</dbReference>
<evidence type="ECO:0000256" key="1">
    <source>
        <dbReference type="ARBA" id="ARBA00001964"/>
    </source>
</evidence>
<comment type="cofactor">
    <cofactor evidence="1">
        <name>thiamine diphosphate</name>
        <dbReference type="ChEBI" id="CHEBI:58937"/>
    </cofactor>
</comment>
<reference evidence="5" key="1">
    <citation type="journal article" date="2020" name="mSystems">
        <title>Genome- and Community-Level Interaction Insights into Carbon Utilization and Element Cycling Functions of Hydrothermarchaeota in Hydrothermal Sediment.</title>
        <authorList>
            <person name="Zhou Z."/>
            <person name="Liu Y."/>
            <person name="Xu W."/>
            <person name="Pan J."/>
            <person name="Luo Z.H."/>
            <person name="Li M."/>
        </authorList>
    </citation>
    <scope>NUCLEOTIDE SEQUENCE [LARGE SCALE GENOMIC DNA]</scope>
    <source>
        <strain evidence="5">SpSt-222</strain>
    </source>
</reference>
<dbReference type="CDD" id="cd07036">
    <property type="entry name" value="TPP_PYR_E1-PDHc-beta_like"/>
    <property type="match status" value="1"/>
</dbReference>
<dbReference type="NCBIfam" id="NF006667">
    <property type="entry name" value="PRK09212.1"/>
    <property type="match status" value="1"/>
</dbReference>
<evidence type="ECO:0000259" key="4">
    <source>
        <dbReference type="SMART" id="SM00861"/>
    </source>
</evidence>
<name>A0A7C1XIR3_THERO</name>
<protein>
    <submittedName>
        <fullName evidence="5">Alpha-ketoacid dehydrogenase subunit beta</fullName>
    </submittedName>
</protein>
<organism evidence="5">
    <name type="scientific">Thermomicrobium roseum</name>
    <dbReference type="NCBI Taxonomy" id="500"/>
    <lineage>
        <taxon>Bacteria</taxon>
        <taxon>Pseudomonadati</taxon>
        <taxon>Thermomicrobiota</taxon>
        <taxon>Thermomicrobia</taxon>
        <taxon>Thermomicrobiales</taxon>
        <taxon>Thermomicrobiaceae</taxon>
        <taxon>Thermomicrobium</taxon>
    </lineage>
</organism>
<dbReference type="Gene3D" id="3.40.50.970">
    <property type="match status" value="1"/>
</dbReference>
<dbReference type="FunFam" id="3.40.50.920:FF:000001">
    <property type="entry name" value="Pyruvate dehydrogenase E1 beta subunit"/>
    <property type="match status" value="1"/>
</dbReference>
<dbReference type="EMBL" id="DSJL01000011">
    <property type="protein sequence ID" value="HEF65229.1"/>
    <property type="molecule type" value="Genomic_DNA"/>
</dbReference>
<gene>
    <name evidence="5" type="ORF">ENP47_06505</name>
</gene>
<dbReference type="PANTHER" id="PTHR43257:SF2">
    <property type="entry name" value="PYRUVATE DEHYDROGENASE E1 COMPONENT SUBUNIT BETA"/>
    <property type="match status" value="1"/>
</dbReference>
<dbReference type="Gene3D" id="3.40.50.920">
    <property type="match status" value="1"/>
</dbReference>
<keyword evidence="3" id="KW-0786">Thiamine pyrophosphate</keyword>
<evidence type="ECO:0000256" key="2">
    <source>
        <dbReference type="ARBA" id="ARBA00023002"/>
    </source>
</evidence>
<dbReference type="SUPFAM" id="SSF52922">
    <property type="entry name" value="TK C-terminal domain-like"/>
    <property type="match status" value="1"/>
</dbReference>
<accession>A0A7C1XIR3</accession>
<keyword evidence="2" id="KW-0560">Oxidoreductase</keyword>
<proteinExistence type="predicted"/>
<dbReference type="Pfam" id="PF02779">
    <property type="entry name" value="Transket_pyr"/>
    <property type="match status" value="1"/>
</dbReference>
<dbReference type="GO" id="GO:0016491">
    <property type="term" value="F:oxidoreductase activity"/>
    <property type="evidence" value="ECO:0007669"/>
    <property type="project" value="UniProtKB-KW"/>
</dbReference>
<dbReference type="SUPFAM" id="SSF52518">
    <property type="entry name" value="Thiamin diphosphate-binding fold (THDP-binding)"/>
    <property type="match status" value="1"/>
</dbReference>
<dbReference type="Pfam" id="PF02780">
    <property type="entry name" value="Transketolase_C"/>
    <property type="match status" value="1"/>
</dbReference>
<dbReference type="InterPro" id="IPR009014">
    <property type="entry name" value="Transketo_C/PFOR_II"/>
</dbReference>
<evidence type="ECO:0000256" key="3">
    <source>
        <dbReference type="ARBA" id="ARBA00023052"/>
    </source>
</evidence>
<feature type="domain" description="Transketolase-like pyrimidine-binding" evidence="4">
    <location>
        <begin position="5"/>
        <end position="179"/>
    </location>
</feature>
<dbReference type="InterPro" id="IPR005475">
    <property type="entry name" value="Transketolase-like_Pyr-bd"/>
</dbReference>
<dbReference type="AlphaFoldDB" id="A0A7C1XIR3"/>
<sequence length="334" mass="37209">MAREITYRDALREALREEMYRDERVFLMGEDIGAYGGSYAVTRGFLQEFGPERVRDTPIAELGIVGLGIGAAIGGLRPVVELMTINFSLLAMDQIVNHLAKIYYMFNGQFTAPVVVRTVEGFGQLAATHSQFFENYFAYVPGLRVVAPAVPKDAKGFLKAAIRGNDPVIFIEHSLIYRNRGEVPDGEDFVLPLEGAEVRREGQDVTIVSWLRGYYLALGAAEELARAGIECEVIDLRVLRPLDIETIVRSVQKTNRLVIVEEGWKSFGVGAEIAAAVQERALDYLDAPILRVASVEVPMPYARNLERLVVPNKDRVIEAVREVLYQRLPAPVAR</sequence>